<keyword evidence="4" id="KW-1185">Reference proteome</keyword>
<feature type="compositionally biased region" description="Polar residues" evidence="1">
    <location>
        <begin position="103"/>
        <end position="116"/>
    </location>
</feature>
<reference evidence="3 4" key="1">
    <citation type="submission" date="2019-02" db="EMBL/GenBank/DDBJ databases">
        <title>Deep-cultivation of Planctomycetes and their phenomic and genomic characterization uncovers novel biology.</title>
        <authorList>
            <person name="Wiegand S."/>
            <person name="Jogler M."/>
            <person name="Boedeker C."/>
            <person name="Pinto D."/>
            <person name="Vollmers J."/>
            <person name="Rivas-Marin E."/>
            <person name="Kohn T."/>
            <person name="Peeters S.H."/>
            <person name="Heuer A."/>
            <person name="Rast P."/>
            <person name="Oberbeckmann S."/>
            <person name="Bunk B."/>
            <person name="Jeske O."/>
            <person name="Meyerdierks A."/>
            <person name="Storesund J.E."/>
            <person name="Kallscheuer N."/>
            <person name="Luecker S."/>
            <person name="Lage O.M."/>
            <person name="Pohl T."/>
            <person name="Merkel B.J."/>
            <person name="Hornburger P."/>
            <person name="Mueller R.-W."/>
            <person name="Bruemmer F."/>
            <person name="Labrenz M."/>
            <person name="Spormann A.M."/>
            <person name="Op den Camp H."/>
            <person name="Overmann J."/>
            <person name="Amann R."/>
            <person name="Jetten M.S.M."/>
            <person name="Mascher T."/>
            <person name="Medema M.H."/>
            <person name="Devos D.P."/>
            <person name="Kaster A.-K."/>
            <person name="Ovreas L."/>
            <person name="Rohde M."/>
            <person name="Galperin M.Y."/>
            <person name="Jogler C."/>
        </authorList>
    </citation>
    <scope>NUCLEOTIDE SEQUENCE [LARGE SCALE GENOMIC DNA]</scope>
    <source>
        <strain evidence="3 4">Pan216</strain>
    </source>
</reference>
<dbReference type="EMBL" id="CP036279">
    <property type="protein sequence ID" value="QDU64119.1"/>
    <property type="molecule type" value="Genomic_DNA"/>
</dbReference>
<gene>
    <name evidence="3" type="ORF">Pan216_50080</name>
</gene>
<feature type="transmembrane region" description="Helical" evidence="2">
    <location>
        <begin position="210"/>
        <end position="232"/>
    </location>
</feature>
<proteinExistence type="predicted"/>
<keyword evidence="2" id="KW-0812">Transmembrane</keyword>
<evidence type="ECO:0000313" key="4">
    <source>
        <dbReference type="Proteomes" id="UP000317093"/>
    </source>
</evidence>
<feature type="compositionally biased region" description="Acidic residues" evidence="1">
    <location>
        <begin position="57"/>
        <end position="69"/>
    </location>
</feature>
<dbReference type="Proteomes" id="UP000317093">
    <property type="component" value="Chromosome"/>
</dbReference>
<feature type="compositionally biased region" description="Polar residues" evidence="1">
    <location>
        <begin position="15"/>
        <end position="25"/>
    </location>
</feature>
<feature type="compositionally biased region" description="Polar residues" evidence="1">
    <location>
        <begin position="154"/>
        <end position="188"/>
    </location>
</feature>
<dbReference type="OrthoDB" id="207753at2"/>
<dbReference type="AlphaFoldDB" id="A0A518BAW2"/>
<sequence length="436" mass="47302">MPDSNFHNDPFRSNRGGSSSPSWLNSGAGDSKGGEQSDIHGHGSAVGHPPQDVGFEPLDDEEDLTEVEDSSAGTPNKVDQGEEISKEVPPPESSAPEPANNAQDSATNAADSTETWFQPDEKQPASDPNELTTAEEPTETPEFEPDASPFDMVSSPSTSETSIGNEQASSFVEAASTETSGISGHSPSGTPYGARTATAGGTSGGAGKTAMIITLLFTWASLATIIAAWLWMTRPEPPGPLENLKDEGIYSFKGIVSPLEALTSRQKLRLGETRRIGNLEITPQEIVHRPVKLFPGGHPTDKLLVLKLRVKNVSSDQRFHPTDPTFLYPDREQQIKGLDVFENRGYSYSYIQPGSRSRRLLFHYDLPWREGYTLENHKLKALDPGESITLFLASEEGAFDRLKDNNTWRVQLRKGILPGGKGVATVVGVEFSKNEI</sequence>
<evidence type="ECO:0000256" key="1">
    <source>
        <dbReference type="SAM" id="MobiDB-lite"/>
    </source>
</evidence>
<name>A0A518BAW2_9BACT</name>
<evidence type="ECO:0000256" key="2">
    <source>
        <dbReference type="SAM" id="Phobius"/>
    </source>
</evidence>
<accession>A0A518BAW2</accession>
<dbReference type="KEGG" id="knv:Pan216_50080"/>
<keyword evidence="2" id="KW-1133">Transmembrane helix</keyword>
<dbReference type="RefSeq" id="WP_145262093.1">
    <property type="nucleotide sequence ID" value="NZ_CP036279.1"/>
</dbReference>
<evidence type="ECO:0008006" key="5">
    <source>
        <dbReference type="Google" id="ProtNLM"/>
    </source>
</evidence>
<keyword evidence="2" id="KW-0472">Membrane</keyword>
<feature type="region of interest" description="Disordered" evidence="1">
    <location>
        <begin position="1"/>
        <end position="204"/>
    </location>
</feature>
<feature type="compositionally biased region" description="Basic and acidic residues" evidence="1">
    <location>
        <begin position="32"/>
        <end position="41"/>
    </location>
</feature>
<organism evidence="3 4">
    <name type="scientific">Kolteria novifilia</name>
    <dbReference type="NCBI Taxonomy" id="2527975"/>
    <lineage>
        <taxon>Bacteria</taxon>
        <taxon>Pseudomonadati</taxon>
        <taxon>Planctomycetota</taxon>
        <taxon>Planctomycetia</taxon>
        <taxon>Kolteriales</taxon>
        <taxon>Kolteriaceae</taxon>
        <taxon>Kolteria</taxon>
    </lineage>
</organism>
<feature type="compositionally biased region" description="Low complexity" evidence="1">
    <location>
        <begin position="189"/>
        <end position="200"/>
    </location>
</feature>
<evidence type="ECO:0000313" key="3">
    <source>
        <dbReference type="EMBL" id="QDU64119.1"/>
    </source>
</evidence>
<feature type="compositionally biased region" description="Acidic residues" evidence="1">
    <location>
        <begin position="136"/>
        <end position="145"/>
    </location>
</feature>
<protein>
    <recommendedName>
        <fullName evidence="5">DUF4352 domain-containing protein</fullName>
    </recommendedName>
</protein>